<sequence length="386" mass="43260">MSCRVVLRKDWSWDAGSPETTLTSSADPIPVFEDQVTSYRVSGCENVTVTAYENRGYEGASEVLRGTSNTDLKVLPDDRLSSLKFDTIATSLPDTFAPVDLDDCPGAGKKFEKSGGKKYRCFYSNKDANELKALKRGATTNEHTSIWNRLIKEFCSKDARIVNESACSKSEIGDTMYTELAEAYCKTSGGQKNKWCTCSNLKNKVCLTNNTAAGCDYYKVLEDNRGAFGPEPDIPDPNDSTKEIKGYSDGYKALKENAHCRPRACNPDMGYVPANVKSDCQPSYKICDKDLNIQSMSNNDIVIECNGPNFGTLPDWWDEPSDPDFWKDDREPPFDKFPLNKLPITRFPKRFRWKDKNVRFLTYGGVGSVSSCCLCMLVIMLSLKRR</sequence>
<keyword evidence="1" id="KW-1133">Transmembrane helix</keyword>
<dbReference type="Gene3D" id="2.60.20.10">
    <property type="entry name" value="Crystallins"/>
    <property type="match status" value="1"/>
</dbReference>
<dbReference type="KEGG" id="vg:5845761"/>
<protein>
    <submittedName>
        <fullName evidence="2">Uncharacterized protein</fullName>
    </submittedName>
</protein>
<keyword evidence="1" id="KW-0472">Membrane</keyword>
<evidence type="ECO:0000313" key="2">
    <source>
        <dbReference type="EMBL" id="ABY27834.2"/>
    </source>
</evidence>
<dbReference type="OrthoDB" id="4905at10239"/>
<accession>A9YVV1</accession>
<dbReference type="EMBL" id="EU304328">
    <property type="protein sequence ID" value="ABY27834.2"/>
    <property type="molecule type" value="Genomic_DNA"/>
</dbReference>
<feature type="transmembrane region" description="Helical" evidence="1">
    <location>
        <begin position="360"/>
        <end position="383"/>
    </location>
</feature>
<organism evidence="2 3">
    <name type="scientific">Ostreococcus tauri virus OtV5</name>
    <dbReference type="NCBI Taxonomy" id="1785753"/>
    <lineage>
        <taxon>Viruses</taxon>
        <taxon>Varidnaviria</taxon>
        <taxon>Bamfordvirae</taxon>
        <taxon>Nucleocytoviricota</taxon>
        <taxon>Megaviricetes</taxon>
        <taxon>Algavirales</taxon>
        <taxon>Phycodnaviridae</taxon>
        <taxon>Prasinovirus</taxon>
        <taxon>Prasinovirus ostreotauri</taxon>
    </lineage>
</organism>
<proteinExistence type="predicted"/>
<dbReference type="RefSeq" id="YP_001648130.2">
    <property type="nucleotide sequence ID" value="NC_010191.2"/>
</dbReference>
<dbReference type="GeneID" id="5845761"/>
<evidence type="ECO:0000313" key="3">
    <source>
        <dbReference type="Proteomes" id="UP000203890"/>
    </source>
</evidence>
<evidence type="ECO:0000256" key="1">
    <source>
        <dbReference type="SAM" id="Phobius"/>
    </source>
</evidence>
<reference evidence="2 3" key="1">
    <citation type="journal article" date="2008" name="PLoS ONE">
        <title>Life-cycle and genome of OtV5, a large DNA virus of the pelagic marine unicellular green alga Ostreococcus tauri.</title>
        <authorList>
            <person name="Derelle E."/>
            <person name="Ferraz C."/>
            <person name="Escande M.L."/>
            <person name="Eychenie S."/>
            <person name="Cooke R."/>
            <person name="Piganeau G."/>
            <person name="Desdevises Y."/>
            <person name="Bellec L."/>
            <person name="Moreau H."/>
            <person name="Grimsley N."/>
        </authorList>
    </citation>
    <scope>NUCLEOTIDE SEQUENCE [LARGE SCALE GENOMIC DNA]</scope>
    <source>
        <strain evidence="2 3">OtV5</strain>
    </source>
</reference>
<name>A9YVV1_9PHYC</name>
<dbReference type="Pfam" id="PF19082">
    <property type="entry name" value="DUF5773"/>
    <property type="match status" value="1"/>
</dbReference>
<keyword evidence="3" id="KW-1185">Reference proteome</keyword>
<keyword evidence="1" id="KW-0812">Transmembrane</keyword>
<gene>
    <name evidence="2" type="ORF">OtV5_051c</name>
</gene>
<dbReference type="Proteomes" id="UP000203890">
    <property type="component" value="Segment"/>
</dbReference>
<dbReference type="InterPro" id="IPR043922">
    <property type="entry name" value="DUF5773"/>
</dbReference>